<dbReference type="InterPro" id="IPR052608">
    <property type="entry name" value="U-box_domain_protein"/>
</dbReference>
<comment type="catalytic activity">
    <reaction evidence="1">
        <text>S-ubiquitinyl-[E2 ubiquitin-conjugating enzyme]-L-cysteine + [acceptor protein]-L-lysine = [E2 ubiquitin-conjugating enzyme]-L-cysteine + N(6)-ubiquitinyl-[acceptor protein]-L-lysine.</text>
        <dbReference type="EC" id="2.3.2.27"/>
    </reaction>
</comment>
<dbReference type="CDD" id="cd16664">
    <property type="entry name" value="RING-Ubox_PUB"/>
    <property type="match status" value="1"/>
</dbReference>
<comment type="caution">
    <text evidence="9">The sequence shown here is derived from an EMBL/GenBank/DDBJ whole genome shotgun (WGS) entry which is preliminary data.</text>
</comment>
<sequence>MAKDQISSASPVPVSELLSQTVLAISDTVHAAKEVLIQKENFQKFLTYLEKITSLLKALSDLNLEHSKSIENAVEILNREIKVAKQLALECRNRNKVYLLINCQKIVKVLEDSTKEISRVLSLIPLANLHISSGIKDQLRELSKDMQHAEYRVAVLEEEILAKIQLGTQDRNNQSYANHLLIQIAEAVGISTENSELKKEFQEFKREREAATLNNVSAEGLRIEQMIALLEKADATPSSEEKRKEYFEKRDSLGRQPLEPLKSFDCPITHAVMVDPVETSSGQTFERSSIERWFAEGNDLCPLTMVPLNTSVLRPNKTLRQSIEEWKNRNTIITIASIKSCLQSCEEQEIIQSLCKLRDICKERDLHREWIVMEDYIPVLIGLLNEKKCEIRKEVLFILFMLAKDSEDNKENISKVDNALESIVHSLARKIAESKLALQLLLELSRSNAVRGSIGTVQGCILLLVTILGSDDIQAAKDAQELLENLSFLDQNVILMAKASHFKPLIRFLSSDSVMFSIEYYAMICILQGYITHLWNSSRFTVQSREPRRCSFHIRMNSLDHLMYRDLMKIYFQSSLFEGPENVKIIMAKALSEMELTDHNKLSIVEDGALRPLLQLLSNGDLEVKKVAVKALLHLSNLPQSGLRMIREGAVGPLFELLYRHSLSSPTLREQVAATIMHLAISTTLQEADQEQVFLLESEEDTFKFFSLISLTGPDIQRSILKSFHAMGQSPSGFNIRMKLRQLSAVQVLVQLCEVDNHIVRANAVKLFHCLTVDGDESTFLEHVGQRCIETLVRIIKTSSDVEEIAAAMGIISNLPKETQLTQWLIDAGAVETISACLTDGNKNAINNSQVIDNAVAALHRFTVSTNLEWQKRVAEAGIIPLLVQLLVSGTAVAKQNAATSLKQFSESSFSLSRPIKKYGIFQCCLATPETGCAVHLGICTVESSFCILQANALVPLVRMLGEPDLGSCEASLDALLTLIDVERKGGSKVLGEVNAILPIIKLLSSPSDRLQEKTLIALERIFQCDELKQKYGTSAQMPLVDIAQRKSSHMKSLAAKILAQLNVLGQQSSFF</sequence>
<feature type="domain" description="U-box" evidence="8">
    <location>
        <begin position="259"/>
        <end position="333"/>
    </location>
</feature>
<dbReference type="PROSITE" id="PS50176">
    <property type="entry name" value="ARM_REPEAT"/>
    <property type="match status" value="1"/>
</dbReference>
<dbReference type="EMBL" id="RXIC02000025">
    <property type="protein sequence ID" value="KAB1205127.1"/>
    <property type="molecule type" value="Genomic_DNA"/>
</dbReference>
<accession>A0A6A1UZQ5</accession>
<evidence type="ECO:0000259" key="8">
    <source>
        <dbReference type="PROSITE" id="PS51698"/>
    </source>
</evidence>
<dbReference type="PROSITE" id="PS51698">
    <property type="entry name" value="U_BOX"/>
    <property type="match status" value="1"/>
</dbReference>
<dbReference type="UniPathway" id="UPA00143"/>
<dbReference type="GO" id="GO:0061630">
    <property type="term" value="F:ubiquitin protein ligase activity"/>
    <property type="evidence" value="ECO:0007669"/>
    <property type="project" value="UniProtKB-EC"/>
</dbReference>
<proteinExistence type="predicted"/>
<dbReference type="GO" id="GO:0016567">
    <property type="term" value="P:protein ubiquitination"/>
    <property type="evidence" value="ECO:0007669"/>
    <property type="project" value="UniProtKB-UniPathway"/>
</dbReference>
<evidence type="ECO:0000313" key="10">
    <source>
        <dbReference type="Proteomes" id="UP000516437"/>
    </source>
</evidence>
<organism evidence="9 10">
    <name type="scientific">Morella rubra</name>
    <name type="common">Chinese bayberry</name>
    <dbReference type="NCBI Taxonomy" id="262757"/>
    <lineage>
        <taxon>Eukaryota</taxon>
        <taxon>Viridiplantae</taxon>
        <taxon>Streptophyta</taxon>
        <taxon>Embryophyta</taxon>
        <taxon>Tracheophyta</taxon>
        <taxon>Spermatophyta</taxon>
        <taxon>Magnoliopsida</taxon>
        <taxon>eudicotyledons</taxon>
        <taxon>Gunneridae</taxon>
        <taxon>Pentapetalae</taxon>
        <taxon>rosids</taxon>
        <taxon>fabids</taxon>
        <taxon>Fagales</taxon>
        <taxon>Myricaceae</taxon>
        <taxon>Morella</taxon>
    </lineage>
</organism>
<dbReference type="AlphaFoldDB" id="A0A6A1UZQ5"/>
<name>A0A6A1UZQ5_9ROSI</name>
<feature type="repeat" description="ARM" evidence="6">
    <location>
        <begin position="608"/>
        <end position="650"/>
    </location>
</feature>
<keyword evidence="10" id="KW-1185">Reference proteome</keyword>
<evidence type="ECO:0000256" key="5">
    <source>
        <dbReference type="ARBA" id="ARBA00022737"/>
    </source>
</evidence>
<keyword evidence="4" id="KW-0808">Transferase</keyword>
<dbReference type="SUPFAM" id="SSF48371">
    <property type="entry name" value="ARM repeat"/>
    <property type="match status" value="3"/>
</dbReference>
<evidence type="ECO:0000256" key="7">
    <source>
        <dbReference type="SAM" id="Coils"/>
    </source>
</evidence>
<dbReference type="OrthoDB" id="7537227at2759"/>
<dbReference type="Proteomes" id="UP000516437">
    <property type="component" value="Chromosome 7"/>
</dbReference>
<dbReference type="EC" id="2.3.2.27" evidence="3"/>
<comment type="pathway">
    <text evidence="2">Protein modification; protein ubiquitination.</text>
</comment>
<keyword evidence="7" id="KW-0175">Coiled coil</keyword>
<dbReference type="InterPro" id="IPR016024">
    <property type="entry name" value="ARM-type_fold"/>
</dbReference>
<dbReference type="PANTHER" id="PTHR45958">
    <property type="entry name" value="RING-TYPE E3 UBIQUITIN TRANSFERASE"/>
    <property type="match status" value="1"/>
</dbReference>
<protein>
    <recommendedName>
        <fullName evidence="3">RING-type E3 ubiquitin transferase</fullName>
        <ecNumber evidence="3">2.3.2.27</ecNumber>
    </recommendedName>
</protein>
<evidence type="ECO:0000256" key="4">
    <source>
        <dbReference type="ARBA" id="ARBA00022679"/>
    </source>
</evidence>
<dbReference type="SUPFAM" id="SSF57850">
    <property type="entry name" value="RING/U-box"/>
    <property type="match status" value="1"/>
</dbReference>
<dbReference type="InterPro" id="IPR000225">
    <property type="entry name" value="Armadillo"/>
</dbReference>
<dbReference type="InterPro" id="IPR013083">
    <property type="entry name" value="Znf_RING/FYVE/PHD"/>
</dbReference>
<evidence type="ECO:0000313" key="9">
    <source>
        <dbReference type="EMBL" id="KAB1205127.1"/>
    </source>
</evidence>
<gene>
    <name evidence="9" type="ORF">CJ030_MR7G016771</name>
</gene>
<keyword evidence="5" id="KW-0677">Repeat</keyword>
<evidence type="ECO:0000256" key="1">
    <source>
        <dbReference type="ARBA" id="ARBA00000900"/>
    </source>
</evidence>
<dbReference type="Gene3D" id="3.30.40.10">
    <property type="entry name" value="Zinc/RING finger domain, C3HC4 (zinc finger)"/>
    <property type="match status" value="1"/>
</dbReference>
<evidence type="ECO:0000256" key="2">
    <source>
        <dbReference type="ARBA" id="ARBA00004906"/>
    </source>
</evidence>
<evidence type="ECO:0000256" key="3">
    <source>
        <dbReference type="ARBA" id="ARBA00012483"/>
    </source>
</evidence>
<dbReference type="SMART" id="SM00185">
    <property type="entry name" value="ARM"/>
    <property type="match status" value="7"/>
</dbReference>
<dbReference type="InterPro" id="IPR011989">
    <property type="entry name" value="ARM-like"/>
</dbReference>
<dbReference type="PANTHER" id="PTHR45958:SF8">
    <property type="entry name" value="U-BOX DOMAIN-CONTAINING PROTEIN 44-LIKE"/>
    <property type="match status" value="1"/>
</dbReference>
<dbReference type="Pfam" id="PF19584">
    <property type="entry name" value="MCAfunc"/>
    <property type="match status" value="1"/>
</dbReference>
<dbReference type="InterPro" id="IPR045210">
    <property type="entry name" value="RING-Ubox_PUB"/>
</dbReference>
<dbReference type="SMART" id="SM00504">
    <property type="entry name" value="Ubox"/>
    <property type="match status" value="1"/>
</dbReference>
<dbReference type="Pfam" id="PF04564">
    <property type="entry name" value="U-box"/>
    <property type="match status" value="1"/>
</dbReference>
<feature type="coiled-coil region" evidence="7">
    <location>
        <begin position="67"/>
        <end position="94"/>
    </location>
</feature>
<dbReference type="Pfam" id="PF00514">
    <property type="entry name" value="Arm"/>
    <property type="match status" value="1"/>
</dbReference>
<evidence type="ECO:0000256" key="6">
    <source>
        <dbReference type="PROSITE-ProRule" id="PRU00259"/>
    </source>
</evidence>
<dbReference type="Gene3D" id="1.25.10.10">
    <property type="entry name" value="Leucine-rich Repeat Variant"/>
    <property type="match status" value="4"/>
</dbReference>
<dbReference type="InterPro" id="IPR003613">
    <property type="entry name" value="Ubox_domain"/>
</dbReference>
<dbReference type="InterPro" id="IPR045766">
    <property type="entry name" value="MCAfunc"/>
</dbReference>
<reference evidence="9 10" key="1">
    <citation type="journal article" date="2019" name="Plant Biotechnol. J.">
        <title>The red bayberry genome and genetic basis of sex determination.</title>
        <authorList>
            <person name="Jia H.M."/>
            <person name="Jia H.J."/>
            <person name="Cai Q.L."/>
            <person name="Wang Y."/>
            <person name="Zhao H.B."/>
            <person name="Yang W.F."/>
            <person name="Wang G.Y."/>
            <person name="Li Y.H."/>
            <person name="Zhan D.L."/>
            <person name="Shen Y.T."/>
            <person name="Niu Q.F."/>
            <person name="Chang L."/>
            <person name="Qiu J."/>
            <person name="Zhao L."/>
            <person name="Xie H.B."/>
            <person name="Fu W.Y."/>
            <person name="Jin J."/>
            <person name="Li X.W."/>
            <person name="Jiao Y."/>
            <person name="Zhou C.C."/>
            <person name="Tu T."/>
            <person name="Chai C.Y."/>
            <person name="Gao J.L."/>
            <person name="Fan L.J."/>
            <person name="van de Weg E."/>
            <person name="Wang J.Y."/>
            <person name="Gao Z.S."/>
        </authorList>
    </citation>
    <scope>NUCLEOTIDE SEQUENCE [LARGE SCALE GENOMIC DNA]</scope>
    <source>
        <tissue evidence="9">Leaves</tissue>
    </source>
</reference>